<dbReference type="AlphaFoldDB" id="A0AAV8UQI5"/>
<accession>A0AAV8UQI5</accession>
<comment type="caution">
    <text evidence="2">The sequence shown here is derived from an EMBL/GenBank/DDBJ whole genome shotgun (WGS) entry which is preliminary data.</text>
</comment>
<keyword evidence="3" id="KW-1185">Reference proteome</keyword>
<evidence type="ECO:0000313" key="3">
    <source>
        <dbReference type="Proteomes" id="UP001157974"/>
    </source>
</evidence>
<feature type="region of interest" description="Disordered" evidence="1">
    <location>
        <begin position="188"/>
        <end position="220"/>
    </location>
</feature>
<sequence>MGDDLIKTLIVWCTWSSFMRVILAPQHVLLGMMSGTLVHWSVRRSAPVSNVFAACSSFEPEIGNDSYALGKTLAGRCIAKGVRGVIFDSDVRRGERWHHESARDTFAGLLENGMELSVDARGYLEDLCHPEVRENVWMNILKPLRAQGAKFVFPLELRKAKGLPSRYRAAQTDFEAVDSMVRHMIKNSRAGNSSSIDKPFYTKKSPQTFVPATRDSPRRR</sequence>
<proteinExistence type="predicted"/>
<dbReference type="Proteomes" id="UP001157974">
    <property type="component" value="Unassembled WGS sequence"/>
</dbReference>
<reference evidence="2 3" key="1">
    <citation type="journal article" date="2023" name="Nat. Commun.">
        <title>Origin of minicircular mitochondrial genomes in red algae.</title>
        <authorList>
            <person name="Lee Y."/>
            <person name="Cho C.H."/>
            <person name="Lee Y.M."/>
            <person name="Park S.I."/>
            <person name="Yang J.H."/>
            <person name="West J.A."/>
            <person name="Bhattacharya D."/>
            <person name="Yoon H.S."/>
        </authorList>
    </citation>
    <scope>NUCLEOTIDE SEQUENCE [LARGE SCALE GENOMIC DNA]</scope>
    <source>
        <strain evidence="2 3">CCMP1338</strain>
        <tissue evidence="2">Whole cell</tissue>
    </source>
</reference>
<gene>
    <name evidence="2" type="ORF">NDN08_004676</name>
</gene>
<evidence type="ECO:0000313" key="2">
    <source>
        <dbReference type="EMBL" id="KAJ8903572.1"/>
    </source>
</evidence>
<protein>
    <submittedName>
        <fullName evidence="2">Uncharacterized protein</fullName>
    </submittedName>
</protein>
<organism evidence="2 3">
    <name type="scientific">Rhodosorus marinus</name>
    <dbReference type="NCBI Taxonomy" id="101924"/>
    <lineage>
        <taxon>Eukaryota</taxon>
        <taxon>Rhodophyta</taxon>
        <taxon>Stylonematophyceae</taxon>
        <taxon>Stylonematales</taxon>
        <taxon>Stylonemataceae</taxon>
        <taxon>Rhodosorus</taxon>
    </lineage>
</organism>
<dbReference type="EMBL" id="JAMWBK010000007">
    <property type="protein sequence ID" value="KAJ8903572.1"/>
    <property type="molecule type" value="Genomic_DNA"/>
</dbReference>
<evidence type="ECO:0000256" key="1">
    <source>
        <dbReference type="SAM" id="MobiDB-lite"/>
    </source>
</evidence>
<dbReference type="SUPFAM" id="SSF53137">
    <property type="entry name" value="Translational machinery components"/>
    <property type="match status" value="1"/>
</dbReference>
<name>A0AAV8UQI5_9RHOD</name>